<feature type="region of interest" description="Disordered" evidence="1">
    <location>
        <begin position="71"/>
        <end position="92"/>
    </location>
</feature>
<dbReference type="Proteomes" id="UP000736787">
    <property type="component" value="Unassembled WGS sequence"/>
</dbReference>
<dbReference type="EMBL" id="RCMV01000180">
    <property type="protein sequence ID" value="KAG3222447.1"/>
    <property type="molecule type" value="Genomic_DNA"/>
</dbReference>
<accession>A0A329SUP3</accession>
<dbReference type="Proteomes" id="UP000251314">
    <property type="component" value="Unassembled WGS sequence"/>
</dbReference>
<evidence type="ECO:0000313" key="3">
    <source>
        <dbReference type="EMBL" id="KAG2939097.1"/>
    </source>
</evidence>
<dbReference type="EMBL" id="RCMI01000054">
    <property type="protein sequence ID" value="KAG2939097.1"/>
    <property type="molecule type" value="Genomic_DNA"/>
</dbReference>
<protein>
    <submittedName>
        <fullName evidence="7">Uncharacterized protein</fullName>
    </submittedName>
</protein>
<keyword evidence="8" id="KW-1185">Reference proteome</keyword>
<dbReference type="AlphaFoldDB" id="A0A329SUP3"/>
<evidence type="ECO:0000256" key="1">
    <source>
        <dbReference type="SAM" id="MobiDB-lite"/>
    </source>
</evidence>
<dbReference type="EMBL" id="RCML01000139">
    <property type="protein sequence ID" value="KAG2989139.1"/>
    <property type="molecule type" value="Genomic_DNA"/>
</dbReference>
<dbReference type="Proteomes" id="UP000760860">
    <property type="component" value="Unassembled WGS sequence"/>
</dbReference>
<organism evidence="7 8">
    <name type="scientific">Phytophthora cactorum</name>
    <dbReference type="NCBI Taxonomy" id="29920"/>
    <lineage>
        <taxon>Eukaryota</taxon>
        <taxon>Sar</taxon>
        <taxon>Stramenopiles</taxon>
        <taxon>Oomycota</taxon>
        <taxon>Peronosporomycetes</taxon>
        <taxon>Peronosporales</taxon>
        <taxon>Peronosporaceae</taxon>
        <taxon>Phytophthora</taxon>
    </lineage>
</organism>
<proteinExistence type="predicted"/>
<evidence type="ECO:0000313" key="4">
    <source>
        <dbReference type="EMBL" id="KAG2946950.1"/>
    </source>
</evidence>
<reference evidence="7 8" key="1">
    <citation type="submission" date="2018-01" db="EMBL/GenBank/DDBJ databases">
        <title>Draft genome of the strawberry crown rot pathogen Phytophthora cactorum.</title>
        <authorList>
            <person name="Armitage A.D."/>
            <person name="Lysoe E."/>
            <person name="Nellist C.F."/>
            <person name="Harrison R.J."/>
            <person name="Brurberg M.B."/>
        </authorList>
    </citation>
    <scope>NUCLEOTIDE SEQUENCE [LARGE SCALE GENOMIC DNA]</scope>
    <source>
        <strain evidence="7 8">10300</strain>
    </source>
</reference>
<dbReference type="EMBL" id="RCMK01000145">
    <property type="protein sequence ID" value="KAG2946950.1"/>
    <property type="molecule type" value="Genomic_DNA"/>
</dbReference>
<evidence type="ECO:0000313" key="7">
    <source>
        <dbReference type="EMBL" id="RAW40783.1"/>
    </source>
</evidence>
<dbReference type="EMBL" id="RCMG01000106">
    <property type="protein sequence ID" value="KAG2863365.1"/>
    <property type="molecule type" value="Genomic_DNA"/>
</dbReference>
<reference evidence="2" key="2">
    <citation type="submission" date="2018-10" db="EMBL/GenBank/DDBJ databases">
        <title>Effector identification in a new, highly contiguous assembly of the strawberry crown rot pathogen Phytophthora cactorum.</title>
        <authorList>
            <person name="Armitage A.D."/>
            <person name="Nellist C.F."/>
            <person name="Bates H."/>
            <person name="Vickerstaff R.J."/>
            <person name="Harrison R.J."/>
        </authorList>
    </citation>
    <scope>NUCLEOTIDE SEQUENCE</scope>
    <source>
        <strain evidence="2">15-7</strain>
        <strain evidence="3">4032</strain>
        <strain evidence="4">4040</strain>
        <strain evidence="5">P415</strain>
        <strain evidence="6">P421</strain>
    </source>
</reference>
<evidence type="ECO:0000313" key="8">
    <source>
        <dbReference type="Proteomes" id="UP000251314"/>
    </source>
</evidence>
<evidence type="ECO:0000313" key="5">
    <source>
        <dbReference type="EMBL" id="KAG2989139.1"/>
    </source>
</evidence>
<evidence type="ECO:0000313" key="6">
    <source>
        <dbReference type="EMBL" id="KAG3222447.1"/>
    </source>
</evidence>
<evidence type="ECO:0000313" key="2">
    <source>
        <dbReference type="EMBL" id="KAG2863365.1"/>
    </source>
</evidence>
<dbReference type="Proteomes" id="UP000697107">
    <property type="component" value="Unassembled WGS sequence"/>
</dbReference>
<sequence length="313" mass="35506">MALAGQKAQDVDTNMEGFARYPPVGMSTLDLLGRSSSDGVTTWNDPAIPAKVRREMHQLVKADMAESLRPQQVERPRVNNYNTLGLSKDPPPLGEQLAKPKHKFMHGKPVQRRLIGGKLVRTTDLESTMSSSVSGTELYRAITREVKSLKDRPEIEQDALDAALKSSTSPKENPKTQQQREQSPAEKERFALRQQENLLQSELLRVSRKLSRKYQKQLNPRKGSTTCKIHTLAHKWEETHGQHGLEIANGSAVDHERYNLYVAGQFSTQMELDYYQRKIEPREPATDKHRRPTMHSKYGNALAKNKCSLRGPF</sequence>
<dbReference type="OrthoDB" id="70698at2759"/>
<dbReference type="VEuPathDB" id="FungiDB:PC110_g3058"/>
<feature type="region of interest" description="Disordered" evidence="1">
    <location>
        <begin position="163"/>
        <end position="188"/>
    </location>
</feature>
<dbReference type="Proteomes" id="UP000735874">
    <property type="component" value="Unassembled WGS sequence"/>
</dbReference>
<comment type="caution">
    <text evidence="7">The sequence shown here is derived from an EMBL/GenBank/DDBJ whole genome shotgun (WGS) entry which is preliminary data.</text>
</comment>
<feature type="compositionally biased region" description="Polar residues" evidence="1">
    <location>
        <begin position="165"/>
        <end position="182"/>
    </location>
</feature>
<gene>
    <name evidence="7" type="ORF">PC110_g3058</name>
    <name evidence="2" type="ORF">PC113_g5507</name>
    <name evidence="3" type="ORF">PC115_g3314</name>
    <name evidence="4" type="ORF">PC117_g7221</name>
    <name evidence="5" type="ORF">PC118_g6330</name>
    <name evidence="6" type="ORF">PC129_g6843</name>
</gene>
<name>A0A329SUP3_9STRA</name>
<dbReference type="EMBL" id="MJFZ01000042">
    <property type="protein sequence ID" value="RAW40783.1"/>
    <property type="molecule type" value="Genomic_DNA"/>
</dbReference>
<dbReference type="Proteomes" id="UP000774804">
    <property type="component" value="Unassembled WGS sequence"/>
</dbReference>